<gene>
    <name evidence="2" type="ORF">MNBD_ACTINO01-1326</name>
</gene>
<dbReference type="SUPFAM" id="SSF54909">
    <property type="entry name" value="Dimeric alpha+beta barrel"/>
    <property type="match status" value="1"/>
</dbReference>
<organism evidence="2">
    <name type="scientific">hydrothermal vent metagenome</name>
    <dbReference type="NCBI Taxonomy" id="652676"/>
    <lineage>
        <taxon>unclassified sequences</taxon>
        <taxon>metagenomes</taxon>
        <taxon>ecological metagenomes</taxon>
    </lineage>
</organism>
<dbReference type="InterPro" id="IPR010753">
    <property type="entry name" value="DUF1330"/>
</dbReference>
<dbReference type="PANTHER" id="PTHR41521">
    <property type="match status" value="1"/>
</dbReference>
<dbReference type="Gene3D" id="3.30.70.100">
    <property type="match status" value="1"/>
</dbReference>
<reference evidence="2" key="1">
    <citation type="submission" date="2018-06" db="EMBL/GenBank/DDBJ databases">
        <authorList>
            <person name="Zhirakovskaya E."/>
        </authorList>
    </citation>
    <scope>NUCLEOTIDE SEQUENCE</scope>
</reference>
<accession>A0A3B0SGH5</accession>
<dbReference type="PANTHER" id="PTHR41521:SF4">
    <property type="entry name" value="BLR0684 PROTEIN"/>
    <property type="match status" value="1"/>
</dbReference>
<feature type="domain" description="DUF1330" evidence="1">
    <location>
        <begin position="3"/>
        <end position="98"/>
    </location>
</feature>
<protein>
    <recommendedName>
        <fullName evidence="1">DUF1330 domain-containing protein</fullName>
    </recommendedName>
</protein>
<proteinExistence type="predicted"/>
<dbReference type="InterPro" id="IPR011008">
    <property type="entry name" value="Dimeric_a/b-barrel"/>
</dbReference>
<name>A0A3B0SGH5_9ZZZZ</name>
<evidence type="ECO:0000259" key="1">
    <source>
        <dbReference type="Pfam" id="PF07045"/>
    </source>
</evidence>
<dbReference type="EMBL" id="UOEI01000396">
    <property type="protein sequence ID" value="VAW04428.1"/>
    <property type="molecule type" value="Genomic_DNA"/>
</dbReference>
<dbReference type="AlphaFoldDB" id="A0A3B0SGH5"/>
<dbReference type="Pfam" id="PF07045">
    <property type="entry name" value="DUF1330"/>
    <property type="match status" value="1"/>
</dbReference>
<sequence>MAAYLMADVLPDDMDGYRESGYLDAAVRTATGFGGQYRVRGGEMTVLEGDWKPDRMVIIEFPSMDALMTWYRTPEYQEWAAVRQRFAPNSKLVAVEGVA</sequence>
<evidence type="ECO:0000313" key="2">
    <source>
        <dbReference type="EMBL" id="VAW04428.1"/>
    </source>
</evidence>